<dbReference type="SUPFAM" id="SSF101874">
    <property type="entry name" value="YceI-like"/>
    <property type="match status" value="1"/>
</dbReference>
<dbReference type="InterPro" id="IPR036761">
    <property type="entry name" value="TTHA0802/YceI-like_sf"/>
</dbReference>
<accession>A0ABQ3UDJ4</accession>
<dbReference type="Gene3D" id="2.40.128.110">
    <property type="entry name" value="Lipid/polyisoprenoid-binding, YceI-like"/>
    <property type="match status" value="1"/>
</dbReference>
<comment type="caution">
    <text evidence="3">The sequence shown here is derived from an EMBL/GenBank/DDBJ whole genome shotgun (WGS) entry which is preliminary data.</text>
</comment>
<dbReference type="PANTHER" id="PTHR34406:SF1">
    <property type="entry name" value="PROTEIN YCEI"/>
    <property type="match status" value="1"/>
</dbReference>
<comment type="similarity">
    <text evidence="1">Belongs to the UPF0312 family.</text>
</comment>
<organism evidence="3 4">
    <name type="scientific">Streptomyces hygroscopicus</name>
    <dbReference type="NCBI Taxonomy" id="1912"/>
    <lineage>
        <taxon>Bacteria</taxon>
        <taxon>Bacillati</taxon>
        <taxon>Actinomycetota</taxon>
        <taxon>Actinomycetes</taxon>
        <taxon>Kitasatosporales</taxon>
        <taxon>Streptomycetaceae</taxon>
        <taxon>Streptomyces</taxon>
        <taxon>Streptomyces violaceusniger group</taxon>
    </lineage>
</organism>
<evidence type="ECO:0000256" key="1">
    <source>
        <dbReference type="ARBA" id="ARBA00008812"/>
    </source>
</evidence>
<reference evidence="3" key="1">
    <citation type="submission" date="2024-05" db="EMBL/GenBank/DDBJ databases">
        <title>Whole genome shotgun sequence of Streptomyces hygroscopicus NBRC 113678.</title>
        <authorList>
            <person name="Komaki H."/>
            <person name="Tamura T."/>
        </authorList>
    </citation>
    <scope>NUCLEOTIDE SEQUENCE</scope>
    <source>
        <strain evidence="3">N11-34</strain>
    </source>
</reference>
<protein>
    <recommendedName>
        <fullName evidence="2">Lipid/polyisoprenoid-binding YceI-like domain-containing protein</fullName>
    </recommendedName>
</protein>
<dbReference type="Proteomes" id="UP001054854">
    <property type="component" value="Unassembled WGS sequence"/>
</dbReference>
<dbReference type="RefSeq" id="WP_236259564.1">
    <property type="nucleotide sequence ID" value="NZ_BNEK01000005.1"/>
</dbReference>
<sequence>MAISGAAEQSLPAAGSYEIDPAASTVRFTTRAFGLIPVRGTFSVTQGRIVVAGTPEESSVDVELDAASFASGIQRRDDHVRSPDFLDVARHPTIGFRSRGVERSAQGTSLRGELTVCGVTRPVAVTIDGVVGEGERITVNGAASVDRYAFGVRKARGMVARRLRITLEAVAHR</sequence>
<evidence type="ECO:0000313" key="3">
    <source>
        <dbReference type="EMBL" id="GHJ33669.1"/>
    </source>
</evidence>
<dbReference type="PANTHER" id="PTHR34406">
    <property type="entry name" value="PROTEIN YCEI"/>
    <property type="match status" value="1"/>
</dbReference>
<dbReference type="EMBL" id="BNEK01000005">
    <property type="protein sequence ID" value="GHJ33669.1"/>
    <property type="molecule type" value="Genomic_DNA"/>
</dbReference>
<gene>
    <name evidence="3" type="ORF">TPA0910_81020</name>
</gene>
<dbReference type="SMART" id="SM00867">
    <property type="entry name" value="YceI"/>
    <property type="match status" value="1"/>
</dbReference>
<evidence type="ECO:0000313" key="4">
    <source>
        <dbReference type="Proteomes" id="UP001054854"/>
    </source>
</evidence>
<proteinExistence type="inferred from homology"/>
<evidence type="ECO:0000259" key="2">
    <source>
        <dbReference type="SMART" id="SM00867"/>
    </source>
</evidence>
<keyword evidence="4" id="KW-1185">Reference proteome</keyword>
<name>A0ABQ3UDJ4_STRHY</name>
<dbReference type="Pfam" id="PF04264">
    <property type="entry name" value="YceI"/>
    <property type="match status" value="1"/>
</dbReference>
<feature type="domain" description="Lipid/polyisoprenoid-binding YceI-like" evidence="2">
    <location>
        <begin position="16"/>
        <end position="170"/>
    </location>
</feature>
<dbReference type="InterPro" id="IPR007372">
    <property type="entry name" value="Lipid/polyisoprenoid-bd_YceI"/>
</dbReference>